<gene>
    <name evidence="1" type="ORF">Pmani_013397</name>
</gene>
<proteinExistence type="predicted"/>
<sequence>MKLQSSPHKCTPQLRLRTEAASIQLNNKADLLARNALQDDTLNPGAEYTLGFLKNKVKAYVSNTITDQLEHCCYVGSTSSRHYAEINKNSDFTYGRYSASHDVIAMRLRL</sequence>
<dbReference type="AlphaFoldDB" id="A0AAE1U9R0"/>
<evidence type="ECO:0000313" key="2">
    <source>
        <dbReference type="Proteomes" id="UP001292094"/>
    </source>
</evidence>
<organism evidence="1 2">
    <name type="scientific">Petrolisthes manimaculis</name>
    <dbReference type="NCBI Taxonomy" id="1843537"/>
    <lineage>
        <taxon>Eukaryota</taxon>
        <taxon>Metazoa</taxon>
        <taxon>Ecdysozoa</taxon>
        <taxon>Arthropoda</taxon>
        <taxon>Crustacea</taxon>
        <taxon>Multicrustacea</taxon>
        <taxon>Malacostraca</taxon>
        <taxon>Eumalacostraca</taxon>
        <taxon>Eucarida</taxon>
        <taxon>Decapoda</taxon>
        <taxon>Pleocyemata</taxon>
        <taxon>Anomura</taxon>
        <taxon>Galatheoidea</taxon>
        <taxon>Porcellanidae</taxon>
        <taxon>Petrolisthes</taxon>
    </lineage>
</organism>
<keyword evidence="2" id="KW-1185">Reference proteome</keyword>
<protein>
    <submittedName>
        <fullName evidence="1">Uncharacterized protein</fullName>
    </submittedName>
</protein>
<dbReference type="EMBL" id="JAWZYT010001114">
    <property type="protein sequence ID" value="KAK4315482.1"/>
    <property type="molecule type" value="Genomic_DNA"/>
</dbReference>
<evidence type="ECO:0000313" key="1">
    <source>
        <dbReference type="EMBL" id="KAK4315482.1"/>
    </source>
</evidence>
<reference evidence="1" key="1">
    <citation type="submission" date="2023-11" db="EMBL/GenBank/DDBJ databases">
        <title>Genome assemblies of two species of porcelain crab, Petrolisthes cinctipes and Petrolisthes manimaculis (Anomura: Porcellanidae).</title>
        <authorList>
            <person name="Angst P."/>
        </authorList>
    </citation>
    <scope>NUCLEOTIDE SEQUENCE</scope>
    <source>
        <strain evidence="1">PB745_02</strain>
        <tissue evidence="1">Gill</tissue>
    </source>
</reference>
<dbReference type="Proteomes" id="UP001292094">
    <property type="component" value="Unassembled WGS sequence"/>
</dbReference>
<name>A0AAE1U9R0_9EUCA</name>
<comment type="caution">
    <text evidence="1">The sequence shown here is derived from an EMBL/GenBank/DDBJ whole genome shotgun (WGS) entry which is preliminary data.</text>
</comment>
<accession>A0AAE1U9R0</accession>